<evidence type="ECO:0000256" key="9">
    <source>
        <dbReference type="RuleBase" id="RU004016"/>
    </source>
</evidence>
<feature type="binding site" evidence="8">
    <location>
        <position position="222"/>
    </location>
    <ligand>
        <name>substrate</name>
    </ligand>
</feature>
<protein>
    <submittedName>
        <fullName evidence="11">Peptidase s11 d-alanyl-d-alanine carboxypeptidase a</fullName>
    </submittedName>
</protein>
<keyword evidence="3" id="KW-0378">Hydrolase</keyword>
<dbReference type="InterPro" id="IPR001967">
    <property type="entry name" value="Peptidase_S11_N"/>
</dbReference>
<gene>
    <name evidence="11" type="ORF">LUCI_4491</name>
</gene>
<dbReference type="OrthoDB" id="9791132at2"/>
<accession>A0A498RCE3</accession>
<dbReference type="RefSeq" id="WP_122630021.1">
    <property type="nucleotide sequence ID" value="NZ_UPPP01000110.1"/>
</dbReference>
<keyword evidence="11" id="KW-0121">Carboxypeptidase</keyword>
<evidence type="ECO:0000313" key="11">
    <source>
        <dbReference type="EMBL" id="VBB09204.1"/>
    </source>
</evidence>
<evidence type="ECO:0000313" key="12">
    <source>
        <dbReference type="Proteomes" id="UP000277811"/>
    </source>
</evidence>
<dbReference type="Gene3D" id="3.40.710.10">
    <property type="entry name" value="DD-peptidase/beta-lactamase superfamily"/>
    <property type="match status" value="1"/>
</dbReference>
<feature type="active site" description="Acyl-ester intermediate" evidence="7">
    <location>
        <position position="60"/>
    </location>
</feature>
<dbReference type="PANTHER" id="PTHR21581">
    <property type="entry name" value="D-ALANYL-D-ALANINE CARBOXYPEPTIDASE"/>
    <property type="match status" value="1"/>
</dbReference>
<dbReference type="InterPro" id="IPR018044">
    <property type="entry name" value="Peptidase_S11"/>
</dbReference>
<keyword evidence="5" id="KW-0573">Peptidoglycan synthesis</keyword>
<evidence type="ECO:0000256" key="1">
    <source>
        <dbReference type="ARBA" id="ARBA00007164"/>
    </source>
</evidence>
<dbReference type="EMBL" id="UPPP01000110">
    <property type="protein sequence ID" value="VBB09204.1"/>
    <property type="molecule type" value="Genomic_DNA"/>
</dbReference>
<feature type="domain" description="Peptidase S11 D-alanyl-D-alanine carboxypeptidase A N-terminal" evidence="10">
    <location>
        <begin position="28"/>
        <end position="252"/>
    </location>
</feature>
<name>A0A498RCE3_9FIRM</name>
<evidence type="ECO:0000256" key="2">
    <source>
        <dbReference type="ARBA" id="ARBA00022729"/>
    </source>
</evidence>
<dbReference type="Pfam" id="PF00768">
    <property type="entry name" value="Peptidase_S11"/>
    <property type="match status" value="1"/>
</dbReference>
<dbReference type="PRINTS" id="PR00725">
    <property type="entry name" value="DADACBPTASE1"/>
</dbReference>
<organism evidence="11 12">
    <name type="scientific">Lucifera butyrica</name>
    <dbReference type="NCBI Taxonomy" id="1351585"/>
    <lineage>
        <taxon>Bacteria</taxon>
        <taxon>Bacillati</taxon>
        <taxon>Bacillota</taxon>
        <taxon>Negativicutes</taxon>
        <taxon>Veillonellales</taxon>
        <taxon>Veillonellaceae</taxon>
        <taxon>Lucifera</taxon>
    </lineage>
</organism>
<evidence type="ECO:0000256" key="4">
    <source>
        <dbReference type="ARBA" id="ARBA00022960"/>
    </source>
</evidence>
<evidence type="ECO:0000256" key="6">
    <source>
        <dbReference type="ARBA" id="ARBA00023316"/>
    </source>
</evidence>
<dbReference type="AlphaFoldDB" id="A0A498RCE3"/>
<reference evidence="11 12" key="1">
    <citation type="submission" date="2018-06" db="EMBL/GenBank/DDBJ databases">
        <authorList>
            <person name="Strepis N."/>
        </authorList>
    </citation>
    <scope>NUCLEOTIDE SEQUENCE [LARGE SCALE GENOMIC DNA]</scope>
    <source>
        <strain evidence="11">LUCI</strain>
    </source>
</reference>
<feature type="active site" description="Proton acceptor" evidence="7">
    <location>
        <position position="63"/>
    </location>
</feature>
<sequence>MHRRMLFVCFLLLFAWINVVWAAPLPLPPQVGAEAAILYAPATKQILFGKKPDAIMYPASTTKIMTLITAIEAGKPDGIVTVSSKAANTEGSSLGLNAGDQLTLQNVMFGMMMVSGNDAAVAIAQNVAGSVPAFVDMMNANAAKIGATRTHFSNPNGLPDPINHYTTAHDLALIAAYALQNPLFAKIVSTPEYDVQFLNRPTMHVTNINRLLKTYPGADGVKTGYTHDAGDCLVAAAKRNGVQLIAVMLNDDQRWDDAVKLLDYGFQTLHVNRN</sequence>
<keyword evidence="12" id="KW-1185">Reference proteome</keyword>
<dbReference type="PANTHER" id="PTHR21581:SF33">
    <property type="entry name" value="D-ALANYL-D-ALANINE CARBOXYPEPTIDASE DACB"/>
    <property type="match status" value="1"/>
</dbReference>
<keyword evidence="4" id="KW-0133">Cell shape</keyword>
<proteinExistence type="inferred from homology"/>
<keyword evidence="6" id="KW-0961">Cell wall biogenesis/degradation</keyword>
<keyword evidence="11" id="KW-0645">Protease</keyword>
<dbReference type="InterPro" id="IPR012338">
    <property type="entry name" value="Beta-lactam/transpept-like"/>
</dbReference>
<feature type="active site" evidence="7">
    <location>
        <position position="115"/>
    </location>
</feature>
<keyword evidence="2" id="KW-0732">Signal</keyword>
<dbReference type="Proteomes" id="UP000277811">
    <property type="component" value="Unassembled WGS sequence"/>
</dbReference>
<dbReference type="GO" id="GO:0006508">
    <property type="term" value="P:proteolysis"/>
    <property type="evidence" value="ECO:0007669"/>
    <property type="project" value="InterPro"/>
</dbReference>
<dbReference type="GO" id="GO:0008360">
    <property type="term" value="P:regulation of cell shape"/>
    <property type="evidence" value="ECO:0007669"/>
    <property type="project" value="UniProtKB-KW"/>
</dbReference>
<dbReference type="GO" id="GO:0071555">
    <property type="term" value="P:cell wall organization"/>
    <property type="evidence" value="ECO:0007669"/>
    <property type="project" value="UniProtKB-KW"/>
</dbReference>
<evidence type="ECO:0000256" key="3">
    <source>
        <dbReference type="ARBA" id="ARBA00022801"/>
    </source>
</evidence>
<evidence type="ECO:0000259" key="10">
    <source>
        <dbReference type="Pfam" id="PF00768"/>
    </source>
</evidence>
<evidence type="ECO:0000256" key="8">
    <source>
        <dbReference type="PIRSR" id="PIRSR618044-2"/>
    </source>
</evidence>
<evidence type="ECO:0000256" key="7">
    <source>
        <dbReference type="PIRSR" id="PIRSR618044-1"/>
    </source>
</evidence>
<dbReference type="GO" id="GO:0009002">
    <property type="term" value="F:serine-type D-Ala-D-Ala carboxypeptidase activity"/>
    <property type="evidence" value="ECO:0007669"/>
    <property type="project" value="InterPro"/>
</dbReference>
<evidence type="ECO:0000256" key="5">
    <source>
        <dbReference type="ARBA" id="ARBA00022984"/>
    </source>
</evidence>
<comment type="similarity">
    <text evidence="1 9">Belongs to the peptidase S11 family.</text>
</comment>
<dbReference type="SUPFAM" id="SSF56601">
    <property type="entry name" value="beta-lactamase/transpeptidase-like"/>
    <property type="match status" value="1"/>
</dbReference>
<dbReference type="GO" id="GO:0009252">
    <property type="term" value="P:peptidoglycan biosynthetic process"/>
    <property type="evidence" value="ECO:0007669"/>
    <property type="project" value="UniProtKB-KW"/>
</dbReference>